<evidence type="ECO:0000256" key="4">
    <source>
        <dbReference type="SAM" id="MobiDB-lite"/>
    </source>
</evidence>
<evidence type="ECO:0000259" key="5">
    <source>
        <dbReference type="PROSITE" id="PS50600"/>
    </source>
</evidence>
<dbReference type="Pfam" id="PF10536">
    <property type="entry name" value="PMD"/>
    <property type="match status" value="1"/>
</dbReference>
<feature type="compositionally biased region" description="Basic and acidic residues" evidence="4">
    <location>
        <begin position="630"/>
        <end position="642"/>
    </location>
</feature>
<gene>
    <name evidence="6" type="ORF">BRADI_1g21130v3</name>
</gene>
<dbReference type="OrthoDB" id="693742at2759"/>
<dbReference type="Pfam" id="PF02902">
    <property type="entry name" value="Peptidase_C48"/>
    <property type="match status" value="1"/>
</dbReference>
<keyword evidence="2" id="KW-0645">Protease</keyword>
<dbReference type="GO" id="GO:0006508">
    <property type="term" value="P:proteolysis"/>
    <property type="evidence" value="ECO:0007669"/>
    <property type="project" value="UniProtKB-KW"/>
</dbReference>
<comment type="similarity">
    <text evidence="1">Belongs to the peptidase C48 family.</text>
</comment>
<protein>
    <recommendedName>
        <fullName evidence="5">Ubiquitin-like protease family profile domain-containing protein</fullName>
    </recommendedName>
</protein>
<organism evidence="6">
    <name type="scientific">Brachypodium distachyon</name>
    <name type="common">Purple false brome</name>
    <name type="synonym">Trachynia distachya</name>
    <dbReference type="NCBI Taxonomy" id="15368"/>
    <lineage>
        <taxon>Eukaryota</taxon>
        <taxon>Viridiplantae</taxon>
        <taxon>Streptophyta</taxon>
        <taxon>Embryophyta</taxon>
        <taxon>Tracheophyta</taxon>
        <taxon>Spermatophyta</taxon>
        <taxon>Magnoliopsida</taxon>
        <taxon>Liliopsida</taxon>
        <taxon>Poales</taxon>
        <taxon>Poaceae</taxon>
        <taxon>BOP clade</taxon>
        <taxon>Pooideae</taxon>
        <taxon>Stipodae</taxon>
        <taxon>Brachypodieae</taxon>
        <taxon>Brachypodium</taxon>
    </lineage>
</organism>
<dbReference type="EMBL" id="CM000880">
    <property type="protein sequence ID" value="KQK15188.1"/>
    <property type="molecule type" value="Genomic_DNA"/>
</dbReference>
<dbReference type="Proteomes" id="UP000008810">
    <property type="component" value="Chromosome 1"/>
</dbReference>
<keyword evidence="3" id="KW-0378">Hydrolase</keyword>
<proteinExistence type="inferred from homology"/>
<dbReference type="PROSITE" id="PS50600">
    <property type="entry name" value="ULP_PROTEASE"/>
    <property type="match status" value="1"/>
</dbReference>
<dbReference type="Gene3D" id="3.40.395.10">
    <property type="entry name" value="Adenoviral Proteinase, Chain A"/>
    <property type="match status" value="1"/>
</dbReference>
<dbReference type="AlphaFoldDB" id="A0A0Q3JT26"/>
<feature type="region of interest" description="Disordered" evidence="4">
    <location>
        <begin position="603"/>
        <end position="704"/>
    </location>
</feature>
<feature type="compositionally biased region" description="Basic residues" evidence="4">
    <location>
        <begin position="650"/>
        <end position="660"/>
    </location>
</feature>
<dbReference type="SUPFAM" id="SSF54001">
    <property type="entry name" value="Cysteine proteinases"/>
    <property type="match status" value="1"/>
</dbReference>
<dbReference type="PANTHER" id="PTHR34835">
    <property type="entry name" value="OS07G0283600 PROTEIN-RELATED"/>
    <property type="match status" value="1"/>
</dbReference>
<dbReference type="PANTHER" id="PTHR34835:SF34">
    <property type="entry name" value="OS08G0555500 PROTEIN"/>
    <property type="match status" value="1"/>
</dbReference>
<feature type="compositionally biased region" description="Basic residues" evidence="4">
    <location>
        <begin position="687"/>
        <end position="704"/>
    </location>
</feature>
<keyword evidence="8" id="KW-1185">Reference proteome</keyword>
<dbReference type="InterPro" id="IPR019557">
    <property type="entry name" value="AminoTfrase-like_pln_mobile"/>
</dbReference>
<dbReference type="InterPro" id="IPR003653">
    <property type="entry name" value="Peptidase_C48_C"/>
</dbReference>
<sequence>MQMKPTSLRRIMLVRLAKRCICTKKTFRLCGQEIPMTEKDVSHIMDIPIQGEDIYKHTEGQGSTNMDLFNAYQTDNRLMLTTLETLIKTSTTPDDHFIRHFVLYAIGIILAPTANDYVDRKYLALVKDVADIPKFNWGCFTLAHLFDSIRNFQYLDRTSLQGNLPLLQFWYWEHVHAGPVSYDPISPPLMTRWDEGNAALRAAAYVTMNICDDNGRMNIPNAQPTMPANEKIHADGDFSFKAQPGYLRISNQQMDAIMQTISWQRLEIEKKIGRQLLDMEHKIDSRILALTEEVGEIRTQNATKTRLSKVEDELIEVKREFQNKFMINHSYRNKTTLLMARNAATTPCDDHMEINKHPEKDVTNKLTPPRMPVFDSDYMLTNEDIKVAAFIRQSCPLAEVVDVGETVLQVHLLRPNVTRGFIFDEVIHAYAYISNVETDTTSVVYPKETRKLLGQSGGIIRGRDTNWLDRIVKKLVGHRKVQIPFNVHDSHWLLLVLNFDKEEIQVLNSIPHLRDEAKETSLTESIQTCIEDAVKCGLVQARVPINISQWNKVCYTNIPQQTDGHSCGAYTLKYMLSWDGEKMAQDFTRKTAYEASIAKLVQPNAADDDVQEISPPDAANNKENSPPDAASKKDNPLHDASKSETSGCLKQKRGRTRKITPPKPTSHVAVIEQFATNAIAERVEGRARRKTQPGRHTKSPYKEL</sequence>
<feature type="domain" description="Ubiquitin-like protease family profile" evidence="5">
    <location>
        <begin position="378"/>
        <end position="578"/>
    </location>
</feature>
<dbReference type="FunCoup" id="A0A0Q3JT26">
    <property type="interactions" value="1"/>
</dbReference>
<evidence type="ECO:0000313" key="7">
    <source>
        <dbReference type="EnsemblPlants" id="KQK15188"/>
    </source>
</evidence>
<accession>A0A0Q3JT26</accession>
<dbReference type="ExpressionAtlas" id="A0A0Q3JT26">
    <property type="expression patterns" value="baseline and differential"/>
</dbReference>
<reference evidence="6" key="2">
    <citation type="submission" date="2017-06" db="EMBL/GenBank/DDBJ databases">
        <title>WGS assembly of Brachypodium distachyon.</title>
        <authorList>
            <consortium name="The International Brachypodium Initiative"/>
            <person name="Lucas S."/>
            <person name="Harmon-Smith M."/>
            <person name="Lail K."/>
            <person name="Tice H."/>
            <person name="Grimwood J."/>
            <person name="Bruce D."/>
            <person name="Barry K."/>
            <person name="Shu S."/>
            <person name="Lindquist E."/>
            <person name="Wang M."/>
            <person name="Pitluck S."/>
            <person name="Vogel J.P."/>
            <person name="Garvin D.F."/>
            <person name="Mockler T.C."/>
            <person name="Schmutz J."/>
            <person name="Rokhsar D."/>
            <person name="Bevan M.W."/>
        </authorList>
    </citation>
    <scope>NUCLEOTIDE SEQUENCE</scope>
    <source>
        <strain evidence="6">Bd21</strain>
    </source>
</reference>
<dbReference type="InParanoid" id="A0A0Q3JT26"/>
<reference evidence="6 7" key="1">
    <citation type="journal article" date="2010" name="Nature">
        <title>Genome sequencing and analysis of the model grass Brachypodium distachyon.</title>
        <authorList>
            <consortium name="International Brachypodium Initiative"/>
        </authorList>
    </citation>
    <scope>NUCLEOTIDE SEQUENCE [LARGE SCALE GENOMIC DNA]</scope>
    <source>
        <strain evidence="6 7">Bd21</strain>
    </source>
</reference>
<dbReference type="InterPro" id="IPR038765">
    <property type="entry name" value="Papain-like_cys_pep_sf"/>
</dbReference>
<name>A0A0Q3JT26_BRADI</name>
<evidence type="ECO:0000313" key="6">
    <source>
        <dbReference type="EMBL" id="KQK15188.1"/>
    </source>
</evidence>
<dbReference type="Gramene" id="KQK15188">
    <property type="protein sequence ID" value="KQK15188"/>
    <property type="gene ID" value="BRADI_1g21130v3"/>
</dbReference>
<reference evidence="7" key="3">
    <citation type="submission" date="2018-08" db="UniProtKB">
        <authorList>
            <consortium name="EnsemblPlants"/>
        </authorList>
    </citation>
    <scope>IDENTIFICATION</scope>
    <source>
        <strain evidence="7">cv. Bd21</strain>
    </source>
</reference>
<evidence type="ECO:0000313" key="8">
    <source>
        <dbReference type="Proteomes" id="UP000008810"/>
    </source>
</evidence>
<dbReference type="EnsemblPlants" id="KQK15188">
    <property type="protein sequence ID" value="KQK15188"/>
    <property type="gene ID" value="BRADI_1g21130v3"/>
</dbReference>
<evidence type="ECO:0000256" key="3">
    <source>
        <dbReference type="ARBA" id="ARBA00022801"/>
    </source>
</evidence>
<evidence type="ECO:0000256" key="2">
    <source>
        <dbReference type="ARBA" id="ARBA00022670"/>
    </source>
</evidence>
<evidence type="ECO:0000256" key="1">
    <source>
        <dbReference type="ARBA" id="ARBA00005234"/>
    </source>
</evidence>
<dbReference type="GO" id="GO:0008234">
    <property type="term" value="F:cysteine-type peptidase activity"/>
    <property type="evidence" value="ECO:0007669"/>
    <property type="project" value="InterPro"/>
</dbReference>